<evidence type="ECO:0000313" key="15">
    <source>
        <dbReference type="Proteomes" id="UP000196329"/>
    </source>
</evidence>
<name>A0A1Y3VAN2_BACUN</name>
<dbReference type="Pfam" id="PF08660">
    <property type="entry name" value="Alg14"/>
    <property type="match status" value="1"/>
</dbReference>
<reference evidence="15" key="1">
    <citation type="submission" date="2017-04" db="EMBL/GenBank/DDBJ databases">
        <title>Function of individual gut microbiota members based on whole genome sequencing of pure cultures obtained from chicken caecum.</title>
        <authorList>
            <person name="Medvecky M."/>
            <person name="Cejkova D."/>
            <person name="Polansky O."/>
            <person name="Karasova D."/>
            <person name="Kubasova T."/>
            <person name="Cizek A."/>
            <person name="Rychlik I."/>
        </authorList>
    </citation>
    <scope>NUCLEOTIDE SEQUENCE [LARGE SCALE GENOMIC DNA]</scope>
    <source>
        <strain evidence="15">An67</strain>
    </source>
</reference>
<gene>
    <name evidence="11" type="ORF">B5G17_08775</name>
    <name evidence="6" type="ORF">CE91St12_22740</name>
    <name evidence="14" type="ORF">DW831_16560</name>
    <name evidence="13" type="ORF">DW988_16370</name>
    <name evidence="12" type="ORF">DXC91_17470</name>
    <name evidence="9" type="ORF">GAQ34_14425</name>
    <name evidence="7" type="ORF">GAQ70_07515</name>
    <name evidence="8" type="ORF">GAQ75_11025</name>
    <name evidence="10" type="ORF">POZ10_13585</name>
</gene>
<dbReference type="Proteomes" id="UP000438773">
    <property type="component" value="Unassembled WGS sequence"/>
</dbReference>
<dbReference type="PANTHER" id="PTHR12154">
    <property type="entry name" value="GLYCOSYL TRANSFERASE-RELATED"/>
    <property type="match status" value="1"/>
</dbReference>
<evidence type="ECO:0000313" key="9">
    <source>
        <dbReference type="EMBL" id="KAB4183949.1"/>
    </source>
</evidence>
<dbReference type="RefSeq" id="WP_087332643.1">
    <property type="nucleotide sequence ID" value="NZ_BQNL01000001.1"/>
</dbReference>
<dbReference type="EMBL" id="WCUA01000016">
    <property type="protein sequence ID" value="KAB4183949.1"/>
    <property type="molecule type" value="Genomic_DNA"/>
</dbReference>
<keyword evidence="3" id="KW-0256">Endoplasmic reticulum</keyword>
<dbReference type="Proteomes" id="UP000284514">
    <property type="component" value="Unassembled WGS sequence"/>
</dbReference>
<evidence type="ECO:0000313" key="18">
    <source>
        <dbReference type="Proteomes" id="UP000284514"/>
    </source>
</evidence>
<reference evidence="16 17" key="3">
    <citation type="submission" date="2018-08" db="EMBL/GenBank/DDBJ databases">
        <title>A genome reference for cultivated species of the human gut microbiota.</title>
        <authorList>
            <person name="Zou Y."/>
            <person name="Xue W."/>
            <person name="Luo G."/>
        </authorList>
    </citation>
    <scope>NUCLEOTIDE SEQUENCE [LARGE SCALE GENOMIC DNA]</scope>
    <source>
        <strain evidence="14 18">AM34-25</strain>
        <strain evidence="13 17">AM50-4</strain>
        <strain evidence="12 16">TF09-22</strain>
    </source>
</reference>
<reference evidence="10" key="6">
    <citation type="submission" date="2022-10" db="EMBL/GenBank/DDBJ databases">
        <title>Human gut microbiome strain richness.</title>
        <authorList>
            <person name="Chen-Liaw A."/>
        </authorList>
    </citation>
    <scope>NUCLEOTIDE SEQUENCE</scope>
    <source>
        <strain evidence="10">1001713st1_F9_1001713B170221_170320</strain>
    </source>
</reference>
<evidence type="ECO:0000313" key="8">
    <source>
        <dbReference type="EMBL" id="KAB4124143.1"/>
    </source>
</evidence>
<comment type="caution">
    <text evidence="11">The sequence shown here is derived from an EMBL/GenBank/DDBJ whole genome shotgun (WGS) entry which is preliminary data.</text>
</comment>
<sequence length="152" mass="17163">MRKKLKVFAVASIGGHWVQLLRIAKALEKEFDVVYMSTHEKCATMVEGRVYYSMNDFSRWDFYKMFPELLHSIYIICKEKPSIVITTGAAPGLVCLFAAKICGIRTVWIDSIANVEHISFSGRIASKFASRIYTQWPSLAGNKVIFAGNIFG</sequence>
<dbReference type="EMBL" id="QSEE01000018">
    <property type="protein sequence ID" value="RGZ46142.1"/>
    <property type="molecule type" value="Genomic_DNA"/>
</dbReference>
<keyword evidence="5" id="KW-0472">Membrane</keyword>
<evidence type="ECO:0000256" key="5">
    <source>
        <dbReference type="ARBA" id="ARBA00023136"/>
    </source>
</evidence>
<dbReference type="EMBL" id="NFHS01000004">
    <property type="protein sequence ID" value="OUN54620.1"/>
    <property type="molecule type" value="Genomic_DNA"/>
</dbReference>
<reference evidence="6" key="5">
    <citation type="submission" date="2022-01" db="EMBL/GenBank/DDBJ databases">
        <title>Novel bile acid biosynthetic pathways are enriched in the microbiome of centenarians.</title>
        <authorList>
            <person name="Sato Y."/>
            <person name="Atarashi K."/>
            <person name="Plichta R.D."/>
            <person name="Arai Y."/>
            <person name="Sasajima S."/>
            <person name="Kearney M.S."/>
            <person name="Suda W."/>
            <person name="Takeshita K."/>
            <person name="Sasaki T."/>
            <person name="Okamoto S."/>
            <person name="Skelly N.A."/>
            <person name="Okamura Y."/>
            <person name="Vlamakis H."/>
            <person name="Li Y."/>
            <person name="Tanoue T."/>
            <person name="Takei H."/>
            <person name="Nittono H."/>
            <person name="Narushima S."/>
            <person name="Irie J."/>
            <person name="Itoh H."/>
            <person name="Moriya K."/>
            <person name="Sugiura Y."/>
            <person name="Suematsu M."/>
            <person name="Moritoki N."/>
            <person name="Shibata S."/>
            <person name="Littman R.D."/>
            <person name="Fischbach A.M."/>
            <person name="Uwamino Y."/>
            <person name="Inoue T."/>
            <person name="Honda A."/>
            <person name="Hattori M."/>
            <person name="Murai T."/>
            <person name="Xavier J.R."/>
            <person name="Hirose N."/>
            <person name="Honda K."/>
        </authorList>
    </citation>
    <scope>NUCLEOTIDE SEQUENCE</scope>
    <source>
        <strain evidence="6">CE91-St12</strain>
    </source>
</reference>
<organism evidence="11 15">
    <name type="scientific">Bacteroides uniformis</name>
    <dbReference type="NCBI Taxonomy" id="820"/>
    <lineage>
        <taxon>Bacteria</taxon>
        <taxon>Pseudomonadati</taxon>
        <taxon>Bacteroidota</taxon>
        <taxon>Bacteroidia</taxon>
        <taxon>Bacteroidales</taxon>
        <taxon>Bacteroidaceae</taxon>
        <taxon>Bacteroides</taxon>
    </lineage>
</organism>
<dbReference type="Proteomes" id="UP000196329">
    <property type="component" value="Unassembled WGS sequence"/>
</dbReference>
<keyword evidence="2" id="KW-0812">Transmembrane</keyword>
<evidence type="ECO:0000313" key="12">
    <source>
        <dbReference type="EMBL" id="RGK81725.1"/>
    </source>
</evidence>
<evidence type="ECO:0000313" key="21">
    <source>
        <dbReference type="Proteomes" id="UP000442334"/>
    </source>
</evidence>
<dbReference type="PANTHER" id="PTHR12154:SF4">
    <property type="entry name" value="UDP-N-ACETYLGLUCOSAMINE TRANSFERASE SUBUNIT ALG14 HOMOLOG"/>
    <property type="match status" value="1"/>
</dbReference>
<accession>A0A1Y3VAN2</accession>
<dbReference type="AlphaFoldDB" id="A0A1Y3VAN2"/>
<evidence type="ECO:0000256" key="2">
    <source>
        <dbReference type="ARBA" id="ARBA00022692"/>
    </source>
</evidence>
<evidence type="ECO:0000313" key="10">
    <source>
        <dbReference type="EMBL" id="MDC1901643.1"/>
    </source>
</evidence>
<reference evidence="11" key="2">
    <citation type="journal article" date="2018" name="BMC Genomics">
        <title>Whole genome sequencing and function prediction of 133 gut anaerobes isolated from chicken caecum in pure cultures.</title>
        <authorList>
            <person name="Medvecky M."/>
            <person name="Cejkova D."/>
            <person name="Polansky O."/>
            <person name="Karasova D."/>
            <person name="Kubasova T."/>
            <person name="Cizek A."/>
            <person name="Rychlik I."/>
        </authorList>
    </citation>
    <scope>NUCLEOTIDE SEQUENCE</scope>
    <source>
        <strain evidence="11">An67</strain>
    </source>
</reference>
<dbReference type="SUPFAM" id="SSF53756">
    <property type="entry name" value="UDP-Glycosyltransferase/glycogen phosphorylase"/>
    <property type="match status" value="1"/>
</dbReference>
<protein>
    <submittedName>
        <fullName evidence="11">Oligosaccharide biosynthesis protein Alg14</fullName>
    </submittedName>
</protein>
<evidence type="ECO:0000313" key="6">
    <source>
        <dbReference type="EMBL" id="GKH14064.1"/>
    </source>
</evidence>
<evidence type="ECO:0000313" key="20">
    <source>
        <dbReference type="Proteomes" id="UP000441711"/>
    </source>
</evidence>
<dbReference type="EMBL" id="QSIF01000034">
    <property type="protein sequence ID" value="RHC71839.1"/>
    <property type="molecule type" value="Genomic_DNA"/>
</dbReference>
<evidence type="ECO:0000256" key="3">
    <source>
        <dbReference type="ARBA" id="ARBA00022824"/>
    </source>
</evidence>
<dbReference type="Gene3D" id="3.40.50.2000">
    <property type="entry name" value="Glycogen Phosphorylase B"/>
    <property type="match status" value="1"/>
</dbReference>
<evidence type="ECO:0000256" key="4">
    <source>
        <dbReference type="ARBA" id="ARBA00022989"/>
    </source>
</evidence>
<comment type="subcellular location">
    <subcellularLocation>
        <location evidence="1">Endoplasmic reticulum membrane</location>
        <topology evidence="1">Single-pass membrane protein</topology>
    </subcellularLocation>
</comment>
<evidence type="ECO:0000313" key="11">
    <source>
        <dbReference type="EMBL" id="OUN54620.1"/>
    </source>
</evidence>
<dbReference type="EMBL" id="JAQNSI010000394">
    <property type="protein sequence ID" value="MDC1901643.1"/>
    <property type="molecule type" value="Genomic_DNA"/>
</dbReference>
<dbReference type="EMBL" id="WCUP01000004">
    <property type="protein sequence ID" value="KAB4110419.1"/>
    <property type="molecule type" value="Genomic_DNA"/>
</dbReference>
<evidence type="ECO:0000256" key="1">
    <source>
        <dbReference type="ARBA" id="ARBA00004389"/>
    </source>
</evidence>
<dbReference type="InterPro" id="IPR013969">
    <property type="entry name" value="Oligosacch_biosynth_Alg14"/>
</dbReference>
<dbReference type="Proteomes" id="UP000260874">
    <property type="component" value="Unassembled WGS sequence"/>
</dbReference>
<dbReference type="Proteomes" id="UP000283684">
    <property type="component" value="Unassembled WGS sequence"/>
</dbReference>
<dbReference type="EMBL" id="QSRB01000018">
    <property type="protein sequence ID" value="RGK81725.1"/>
    <property type="molecule type" value="Genomic_DNA"/>
</dbReference>
<dbReference type="GO" id="GO:0006488">
    <property type="term" value="P:dolichol-linked oligosaccharide biosynthetic process"/>
    <property type="evidence" value="ECO:0007669"/>
    <property type="project" value="InterPro"/>
</dbReference>
<dbReference type="Proteomes" id="UP001055048">
    <property type="component" value="Unassembled WGS sequence"/>
</dbReference>
<dbReference type="Proteomes" id="UP000442334">
    <property type="component" value="Unassembled WGS sequence"/>
</dbReference>
<evidence type="ECO:0000313" key="17">
    <source>
        <dbReference type="Proteomes" id="UP000283684"/>
    </source>
</evidence>
<dbReference type="Proteomes" id="UP001222603">
    <property type="component" value="Unassembled WGS sequence"/>
</dbReference>
<evidence type="ECO:0000313" key="13">
    <source>
        <dbReference type="EMBL" id="RGZ46142.1"/>
    </source>
</evidence>
<proteinExistence type="predicted"/>
<evidence type="ECO:0000313" key="19">
    <source>
        <dbReference type="Proteomes" id="UP000438773"/>
    </source>
</evidence>
<dbReference type="EMBL" id="BQNL01000001">
    <property type="protein sequence ID" value="GKH14064.1"/>
    <property type="molecule type" value="Genomic_DNA"/>
</dbReference>
<dbReference type="Proteomes" id="UP000441711">
    <property type="component" value="Unassembled WGS sequence"/>
</dbReference>
<evidence type="ECO:0000313" key="7">
    <source>
        <dbReference type="EMBL" id="KAB4110419.1"/>
    </source>
</evidence>
<keyword evidence="4" id="KW-1133">Transmembrane helix</keyword>
<dbReference type="GO" id="GO:0004577">
    <property type="term" value="F:N-acetylglucosaminyldiphosphodolichol N-acetylglucosaminyltransferase activity"/>
    <property type="evidence" value="ECO:0007669"/>
    <property type="project" value="TreeGrafter"/>
</dbReference>
<evidence type="ECO:0000313" key="16">
    <source>
        <dbReference type="Proteomes" id="UP000260874"/>
    </source>
</evidence>
<dbReference type="EMBL" id="WCUQ01000006">
    <property type="protein sequence ID" value="KAB4124143.1"/>
    <property type="molecule type" value="Genomic_DNA"/>
</dbReference>
<reference evidence="19 20" key="4">
    <citation type="journal article" date="2019" name="Nat. Med.">
        <title>A library of human gut bacterial isolates paired with longitudinal multiomics data enables mechanistic microbiome research.</title>
        <authorList>
            <person name="Poyet M."/>
            <person name="Groussin M."/>
            <person name="Gibbons S.M."/>
            <person name="Avila-Pacheco J."/>
            <person name="Jiang X."/>
            <person name="Kearney S.M."/>
            <person name="Perrotta A.R."/>
            <person name="Berdy B."/>
            <person name="Zhao S."/>
            <person name="Lieberman T.D."/>
            <person name="Swanson P.K."/>
            <person name="Smith M."/>
            <person name="Roesemann S."/>
            <person name="Alexander J.E."/>
            <person name="Rich S.A."/>
            <person name="Livny J."/>
            <person name="Vlamakis H."/>
            <person name="Clish C."/>
            <person name="Bullock K."/>
            <person name="Deik A."/>
            <person name="Scott J."/>
            <person name="Pierce K.A."/>
            <person name="Xavier R.J."/>
            <person name="Alm E.J."/>
        </authorList>
    </citation>
    <scope>NUCLEOTIDE SEQUENCE [LARGE SCALE GENOMIC DNA]</scope>
    <source>
        <strain evidence="9 21">BIOML-A21</strain>
        <strain evidence="7 20">BIOML-A36</strain>
        <strain evidence="8 19">BIOML-A37</strain>
    </source>
</reference>
<evidence type="ECO:0000313" key="14">
    <source>
        <dbReference type="EMBL" id="RHC71839.1"/>
    </source>
</evidence>